<sequence>MEYSIPQVSPKHQDSPNTSPNSDNNAISAGGCLVFQAHSFKWCFAEKPPLVHPTEIRTSISPSSAAELNTTSALANYATEAVTVVVAALMSVHAGRLPRENKYTTRYDNINLDDILKSDRLLNFYVDCLLGKEKRCSPDAKELKANLPDALHTDCSKCSEKQKEGSDKVIHFLIDNKPELWKQLEAEFDPQGEYKKKYNGRQHV</sequence>
<evidence type="ECO:0000256" key="1">
    <source>
        <dbReference type="SAM" id="MobiDB-lite"/>
    </source>
</evidence>
<dbReference type="EMBL" id="OE181580">
    <property type="protein sequence ID" value="CAD7573387.1"/>
    <property type="molecule type" value="Genomic_DNA"/>
</dbReference>
<reference evidence="2" key="1">
    <citation type="submission" date="2020-11" db="EMBL/GenBank/DDBJ databases">
        <authorList>
            <person name="Tran Van P."/>
        </authorList>
    </citation>
    <scope>NUCLEOTIDE SEQUENCE</scope>
</reference>
<feature type="region of interest" description="Disordered" evidence="1">
    <location>
        <begin position="1"/>
        <end position="23"/>
    </location>
</feature>
<organism evidence="2">
    <name type="scientific">Timema californicum</name>
    <name type="common">California timema</name>
    <name type="synonym">Walking stick</name>
    <dbReference type="NCBI Taxonomy" id="61474"/>
    <lineage>
        <taxon>Eukaryota</taxon>
        <taxon>Metazoa</taxon>
        <taxon>Ecdysozoa</taxon>
        <taxon>Arthropoda</taxon>
        <taxon>Hexapoda</taxon>
        <taxon>Insecta</taxon>
        <taxon>Pterygota</taxon>
        <taxon>Neoptera</taxon>
        <taxon>Polyneoptera</taxon>
        <taxon>Phasmatodea</taxon>
        <taxon>Timematodea</taxon>
        <taxon>Timematoidea</taxon>
        <taxon>Timematidae</taxon>
        <taxon>Timema</taxon>
    </lineage>
</organism>
<dbReference type="PANTHER" id="PTHR11257">
    <property type="entry name" value="CHEMOSENSORY PROTEIN-RELATED"/>
    <property type="match status" value="1"/>
</dbReference>
<dbReference type="PANTHER" id="PTHR11257:SF12">
    <property type="entry name" value="EJACULATORY BULB-SPECIFIC PROTEIN 3-RELATED"/>
    <property type="match status" value="1"/>
</dbReference>
<protein>
    <submittedName>
        <fullName evidence="2">(California timema) hypothetical protein</fullName>
    </submittedName>
</protein>
<dbReference type="InterPro" id="IPR005055">
    <property type="entry name" value="A10/PebIII"/>
</dbReference>
<name>A0A7R9J679_TIMCA</name>
<dbReference type="AlphaFoldDB" id="A0A7R9J679"/>
<dbReference type="SUPFAM" id="SSF100910">
    <property type="entry name" value="Chemosensory protein Csp2"/>
    <property type="match status" value="1"/>
</dbReference>
<gene>
    <name evidence="2" type="ORF">TCMB3V08_LOCUS6025</name>
</gene>
<evidence type="ECO:0000313" key="2">
    <source>
        <dbReference type="EMBL" id="CAD7573387.1"/>
    </source>
</evidence>
<accession>A0A7R9J679</accession>
<dbReference type="Pfam" id="PF03392">
    <property type="entry name" value="OS-D"/>
    <property type="match status" value="1"/>
</dbReference>
<proteinExistence type="predicted"/>
<dbReference type="InterPro" id="IPR036682">
    <property type="entry name" value="OS_D_A10/PebIII_sf"/>
</dbReference>
<dbReference type="Gene3D" id="1.10.2080.10">
    <property type="entry name" value="Insect odorant-binding protein A10/Ejaculatory bulb-specific protein 3"/>
    <property type="match status" value="1"/>
</dbReference>